<evidence type="ECO:0000313" key="3">
    <source>
        <dbReference type="Proteomes" id="UP001054945"/>
    </source>
</evidence>
<gene>
    <name evidence="2" type="ORF">CEXT_402071</name>
</gene>
<reference evidence="2 3" key="1">
    <citation type="submission" date="2021-06" db="EMBL/GenBank/DDBJ databases">
        <title>Caerostris extrusa draft genome.</title>
        <authorList>
            <person name="Kono N."/>
            <person name="Arakawa K."/>
        </authorList>
    </citation>
    <scope>NUCLEOTIDE SEQUENCE [LARGE SCALE GENOMIC DNA]</scope>
</reference>
<feature type="compositionally biased region" description="Basic and acidic residues" evidence="1">
    <location>
        <begin position="7"/>
        <end position="23"/>
    </location>
</feature>
<organism evidence="2 3">
    <name type="scientific">Caerostris extrusa</name>
    <name type="common">Bark spider</name>
    <name type="synonym">Caerostris bankana</name>
    <dbReference type="NCBI Taxonomy" id="172846"/>
    <lineage>
        <taxon>Eukaryota</taxon>
        <taxon>Metazoa</taxon>
        <taxon>Ecdysozoa</taxon>
        <taxon>Arthropoda</taxon>
        <taxon>Chelicerata</taxon>
        <taxon>Arachnida</taxon>
        <taxon>Araneae</taxon>
        <taxon>Araneomorphae</taxon>
        <taxon>Entelegynae</taxon>
        <taxon>Araneoidea</taxon>
        <taxon>Araneidae</taxon>
        <taxon>Caerostris</taxon>
    </lineage>
</organism>
<feature type="region of interest" description="Disordered" evidence="1">
    <location>
        <begin position="1"/>
        <end position="67"/>
    </location>
</feature>
<name>A0AAV4W7Q5_CAEEX</name>
<evidence type="ECO:0000256" key="1">
    <source>
        <dbReference type="SAM" id="MobiDB-lite"/>
    </source>
</evidence>
<dbReference type="AlphaFoldDB" id="A0AAV4W7Q5"/>
<comment type="caution">
    <text evidence="2">The sequence shown here is derived from an EMBL/GenBank/DDBJ whole genome shotgun (WGS) entry which is preliminary data.</text>
</comment>
<protein>
    <submittedName>
        <fullName evidence="2">Uncharacterized protein</fullName>
    </submittedName>
</protein>
<dbReference type="Proteomes" id="UP001054945">
    <property type="component" value="Unassembled WGS sequence"/>
</dbReference>
<sequence>MIKTKQTSHETIIETAETIDRARNKQRGKVTPSSEKPDDSKIPPLPPISGEGSREEAPFSRASGKFRGGPSLENFPYPFRKELSTHLFLEAQKCIKSERQTNNAKTENNALFFCGTRRLEHFSTHLSLERDRGRLLLLERVGGLRVEGCHSKTSSVIIFEKEAVDPSLLGAQNVLSSVFGSSPSRQEGWIFAIVFSNTLRQIRESVMILSSSSFEECGSRNNNKRELLCNRKE</sequence>
<dbReference type="EMBL" id="BPLR01015657">
    <property type="protein sequence ID" value="GIY77643.1"/>
    <property type="molecule type" value="Genomic_DNA"/>
</dbReference>
<keyword evidence="3" id="KW-1185">Reference proteome</keyword>
<evidence type="ECO:0000313" key="2">
    <source>
        <dbReference type="EMBL" id="GIY77643.1"/>
    </source>
</evidence>
<proteinExistence type="predicted"/>
<accession>A0AAV4W7Q5</accession>